<accession>A0A7S0EJI8</accession>
<dbReference type="AlphaFoldDB" id="A0A7S0EJI8"/>
<organism evidence="2">
    <name type="scientific">Phaeocystis antarctica</name>
    <dbReference type="NCBI Taxonomy" id="33657"/>
    <lineage>
        <taxon>Eukaryota</taxon>
        <taxon>Haptista</taxon>
        <taxon>Haptophyta</taxon>
        <taxon>Prymnesiophyceae</taxon>
        <taxon>Phaeocystales</taxon>
        <taxon>Phaeocystaceae</taxon>
        <taxon>Phaeocystis</taxon>
    </lineage>
</organism>
<protein>
    <recommendedName>
        <fullName evidence="1">DDE-1 domain-containing protein</fullName>
    </recommendedName>
</protein>
<sequence>MRAINPGRCKPFGEQICVLILDTWWGWYHIVPWVKQRYPWIRLIFVPAGCTPVAQPMDRGVIAKLKAIVRRMYNSWVIGLVTAQLKAGKPAGEVKVPAGDPTCKTNLFRWLSLAVDELNKDPAAIVHCWEETQLLRAWEGPVQAEAAGTDKKILFPKWHDYYPPTDLEEDLEAGFMGLPFTQPETEHEWEDQINWDELERETVD</sequence>
<feature type="domain" description="DDE-1" evidence="1">
    <location>
        <begin position="18"/>
        <end position="119"/>
    </location>
</feature>
<evidence type="ECO:0000259" key="1">
    <source>
        <dbReference type="Pfam" id="PF03184"/>
    </source>
</evidence>
<dbReference type="EMBL" id="HBEP01015694">
    <property type="protein sequence ID" value="CAD8485509.1"/>
    <property type="molecule type" value="Transcribed_RNA"/>
</dbReference>
<dbReference type="GO" id="GO:0003676">
    <property type="term" value="F:nucleic acid binding"/>
    <property type="evidence" value="ECO:0007669"/>
    <property type="project" value="InterPro"/>
</dbReference>
<gene>
    <name evidence="2" type="ORF">PANT1444_LOCUS8930</name>
</gene>
<dbReference type="InterPro" id="IPR004875">
    <property type="entry name" value="DDE_SF_endonuclease_dom"/>
</dbReference>
<proteinExistence type="predicted"/>
<name>A0A7S0EJI8_9EUKA</name>
<evidence type="ECO:0000313" key="2">
    <source>
        <dbReference type="EMBL" id="CAD8485509.1"/>
    </source>
</evidence>
<dbReference type="Pfam" id="PF03184">
    <property type="entry name" value="DDE_1"/>
    <property type="match status" value="1"/>
</dbReference>
<reference evidence="2" key="1">
    <citation type="submission" date="2021-01" db="EMBL/GenBank/DDBJ databases">
        <authorList>
            <person name="Corre E."/>
            <person name="Pelletier E."/>
            <person name="Niang G."/>
            <person name="Scheremetjew M."/>
            <person name="Finn R."/>
            <person name="Kale V."/>
            <person name="Holt S."/>
            <person name="Cochrane G."/>
            <person name="Meng A."/>
            <person name="Brown T."/>
            <person name="Cohen L."/>
        </authorList>
    </citation>
    <scope>NUCLEOTIDE SEQUENCE</scope>
    <source>
        <strain evidence="2">CCMP1374</strain>
    </source>
</reference>